<proteinExistence type="predicted"/>
<sequence>MKNLTSSFFIFFFTLSLTSFGQTLEKPTFKVENIQYNSKTDIYILKGNIKTTFKEYYFENDSAKFNFFDDILTFYGSKEHPIKIYNSYYDKSTNTIHSN</sequence>
<accession>A0ABX8GR35</accession>
<keyword evidence="3" id="KW-1185">Reference proteome</keyword>
<dbReference type="EMBL" id="CP076128">
    <property type="protein sequence ID" value="QWG05879.1"/>
    <property type="molecule type" value="Genomic_DNA"/>
</dbReference>
<name>A0ABX8GR35_9BACT</name>
<protein>
    <recommendedName>
        <fullName evidence="4">Organic solvent tolerance-like N-terminal domain-containing protein</fullName>
    </recommendedName>
</protein>
<dbReference type="Proteomes" id="UP000682802">
    <property type="component" value="Chromosome 1"/>
</dbReference>
<keyword evidence="1" id="KW-0732">Signal</keyword>
<evidence type="ECO:0000313" key="2">
    <source>
        <dbReference type="EMBL" id="QWG05879.1"/>
    </source>
</evidence>
<dbReference type="RefSeq" id="WP_144073307.1">
    <property type="nucleotide sequence ID" value="NZ_CP076128.1"/>
</dbReference>
<feature type="signal peptide" evidence="1">
    <location>
        <begin position="1"/>
        <end position="21"/>
    </location>
</feature>
<gene>
    <name evidence="2" type="ORF">KM029_10890</name>
</gene>
<evidence type="ECO:0000256" key="1">
    <source>
        <dbReference type="SAM" id="SignalP"/>
    </source>
</evidence>
<reference evidence="2 3" key="1">
    <citation type="submission" date="2021-05" db="EMBL/GenBank/DDBJ databases">
        <title>Comparative genomic studies on the polysaccharide-degrading batcterial strains of the Flammeovirga genus.</title>
        <authorList>
            <person name="Zewei F."/>
            <person name="Zheng Z."/>
            <person name="Yu L."/>
            <person name="Ruyue G."/>
            <person name="Yanhong M."/>
            <person name="Yuanyuan C."/>
            <person name="Jingyan G."/>
            <person name="Wenjun H."/>
        </authorList>
    </citation>
    <scope>NUCLEOTIDE SEQUENCE [LARGE SCALE GENOMIC DNA]</scope>
    <source>
        <strain evidence="2 3">YS10</strain>
    </source>
</reference>
<organism evidence="2 3">
    <name type="scientific">Flammeovirga kamogawensis</name>
    <dbReference type="NCBI Taxonomy" id="373891"/>
    <lineage>
        <taxon>Bacteria</taxon>
        <taxon>Pseudomonadati</taxon>
        <taxon>Bacteroidota</taxon>
        <taxon>Cytophagia</taxon>
        <taxon>Cytophagales</taxon>
        <taxon>Flammeovirgaceae</taxon>
        <taxon>Flammeovirga</taxon>
    </lineage>
</organism>
<evidence type="ECO:0000313" key="3">
    <source>
        <dbReference type="Proteomes" id="UP000682802"/>
    </source>
</evidence>
<evidence type="ECO:0008006" key="4">
    <source>
        <dbReference type="Google" id="ProtNLM"/>
    </source>
</evidence>
<feature type="chain" id="PRO_5045580848" description="Organic solvent tolerance-like N-terminal domain-containing protein" evidence="1">
    <location>
        <begin position="22"/>
        <end position="99"/>
    </location>
</feature>